<dbReference type="PATRIC" id="fig|710421.3.peg.3287"/>
<protein>
    <recommendedName>
        <fullName evidence="2">SHOCT domain-containing protein</fullName>
    </recommendedName>
</protein>
<dbReference type="InterPro" id="IPR018649">
    <property type="entry name" value="SHOCT"/>
</dbReference>
<keyword evidence="1" id="KW-1133">Transmembrane helix</keyword>
<dbReference type="AlphaFoldDB" id="I4BL78"/>
<sequence>MTGRAGPRVAIVCAVVTLVAGVAGLVVSLVLSAFFFDEFDAYGGFPVPPLRIGITAPPGVPGPVVTEAVGSTTSVNNDVRVRVWVAQIARDGVYDIRTGGDVGGYIHPALAFGRDRSPGWPLWVSVAAIAVGAGALAFALIWRSRSGKAATPLPDAVPLDEPIRPGPLPADPYQPSDRGVRLEQLKTLAALRDSGALTEAEFQAEKRRVLDS</sequence>
<keyword evidence="1" id="KW-0472">Membrane</keyword>
<dbReference type="STRING" id="710421.Mycch_3290"/>
<dbReference type="Pfam" id="PF09851">
    <property type="entry name" value="SHOCT"/>
    <property type="match status" value="1"/>
</dbReference>
<feature type="transmembrane region" description="Helical" evidence="1">
    <location>
        <begin position="9"/>
        <end position="36"/>
    </location>
</feature>
<proteinExistence type="predicted"/>
<dbReference type="EMBL" id="CP003053">
    <property type="protein sequence ID" value="AFM18035.1"/>
    <property type="molecule type" value="Genomic_DNA"/>
</dbReference>
<evidence type="ECO:0000259" key="2">
    <source>
        <dbReference type="Pfam" id="PF09851"/>
    </source>
</evidence>
<evidence type="ECO:0000256" key="1">
    <source>
        <dbReference type="SAM" id="Phobius"/>
    </source>
</evidence>
<dbReference type="Proteomes" id="UP000006057">
    <property type="component" value="Chromosome"/>
</dbReference>
<dbReference type="HOGENOM" id="CLU_1132629_0_0_11"/>
<name>I4BL78_MYCCN</name>
<evidence type="ECO:0000313" key="3">
    <source>
        <dbReference type="EMBL" id="AFM18035.1"/>
    </source>
</evidence>
<keyword evidence="1" id="KW-0812">Transmembrane</keyword>
<dbReference type="KEGG" id="mcb:Mycch_3290"/>
<organism evidence="3 4">
    <name type="scientific">Mycolicibacterium chubuense (strain NBB4)</name>
    <name type="common">Mycobacterium chubuense</name>
    <dbReference type="NCBI Taxonomy" id="710421"/>
    <lineage>
        <taxon>Bacteria</taxon>
        <taxon>Bacillati</taxon>
        <taxon>Actinomycetota</taxon>
        <taxon>Actinomycetes</taxon>
        <taxon>Mycobacteriales</taxon>
        <taxon>Mycobacteriaceae</taxon>
        <taxon>Mycolicibacterium</taxon>
    </lineage>
</organism>
<evidence type="ECO:0000313" key="4">
    <source>
        <dbReference type="Proteomes" id="UP000006057"/>
    </source>
</evidence>
<feature type="domain" description="SHOCT" evidence="2">
    <location>
        <begin position="183"/>
        <end position="210"/>
    </location>
</feature>
<accession>I4BL78</accession>
<dbReference type="RefSeq" id="WP_014816511.1">
    <property type="nucleotide sequence ID" value="NC_018027.1"/>
</dbReference>
<dbReference type="OrthoDB" id="5996503at2"/>
<dbReference type="eggNOG" id="ENOG502ZP70">
    <property type="taxonomic scope" value="Bacteria"/>
</dbReference>
<reference evidence="3 4" key="1">
    <citation type="submission" date="2012-06" db="EMBL/GenBank/DDBJ databases">
        <title>Complete sequence of chromosome of Mycobacterium chubuense NBB4.</title>
        <authorList>
            <consortium name="US DOE Joint Genome Institute"/>
            <person name="Lucas S."/>
            <person name="Han J."/>
            <person name="Lapidus A."/>
            <person name="Cheng J.-F."/>
            <person name="Goodwin L."/>
            <person name="Pitluck S."/>
            <person name="Peters L."/>
            <person name="Mikhailova N."/>
            <person name="Teshima H."/>
            <person name="Detter J.C."/>
            <person name="Han C."/>
            <person name="Tapia R."/>
            <person name="Land M."/>
            <person name="Hauser L."/>
            <person name="Kyrpides N."/>
            <person name="Ivanova N."/>
            <person name="Pagani I."/>
            <person name="Mattes T."/>
            <person name="Holmes A."/>
            <person name="Rutledge P."/>
            <person name="Paulsen I."/>
            <person name="Coleman N."/>
            <person name="Woyke T."/>
        </authorList>
    </citation>
    <scope>NUCLEOTIDE SEQUENCE [LARGE SCALE GENOMIC DNA]</scope>
    <source>
        <strain evidence="3 4">NBB4</strain>
    </source>
</reference>
<keyword evidence="4" id="KW-1185">Reference proteome</keyword>
<feature type="transmembrane region" description="Helical" evidence="1">
    <location>
        <begin position="120"/>
        <end position="142"/>
    </location>
</feature>
<gene>
    <name evidence="3" type="ordered locus">Mycch_3290</name>
</gene>